<feature type="region of interest" description="Disordered" evidence="1">
    <location>
        <begin position="526"/>
        <end position="547"/>
    </location>
</feature>
<dbReference type="Proteomes" id="UP000322283">
    <property type="component" value="Unassembled WGS sequence"/>
</dbReference>
<gene>
    <name evidence="2" type="ORF">Maut_02263</name>
    <name evidence="3" type="ORF">MTAT_20360</name>
</gene>
<evidence type="ECO:0000313" key="3">
    <source>
        <dbReference type="EMBL" id="TYL12794.1"/>
    </source>
</evidence>
<evidence type="ECO:0000313" key="5">
    <source>
        <dbReference type="Proteomes" id="UP000322283"/>
    </source>
</evidence>
<protein>
    <submittedName>
        <fullName evidence="2">Terminase-like family protein</fullName>
    </submittedName>
</protein>
<dbReference type="InterPro" id="IPR027417">
    <property type="entry name" value="P-loop_NTPase"/>
</dbReference>
<organism evidence="2 4">
    <name type="scientific">Neomoorella thermoacetica</name>
    <name type="common">Clostridium thermoaceticum</name>
    <dbReference type="NCBI Taxonomy" id="1525"/>
    <lineage>
        <taxon>Bacteria</taxon>
        <taxon>Bacillati</taxon>
        <taxon>Bacillota</taxon>
        <taxon>Clostridia</taxon>
        <taxon>Neomoorellales</taxon>
        <taxon>Neomoorellaceae</taxon>
        <taxon>Neomoorella</taxon>
    </lineage>
</organism>
<evidence type="ECO:0000313" key="4">
    <source>
        <dbReference type="Proteomes" id="UP000094598"/>
    </source>
</evidence>
<reference evidence="3 5" key="2">
    <citation type="submission" date="2019-05" db="EMBL/GenBank/DDBJ databases">
        <title>Genome sequence of Moorella thermoacetica ATCC 33924.</title>
        <authorList>
            <person name="Poehlein A."/>
            <person name="Bengelsdorf F.R."/>
            <person name="Duerre P."/>
            <person name="Daniel R."/>
        </authorList>
    </citation>
    <scope>NUCLEOTIDE SEQUENCE [LARGE SCALE GENOMIC DNA]</scope>
    <source>
        <strain evidence="3 5">ATCC 33924</strain>
    </source>
</reference>
<dbReference type="EMBL" id="VCDX01000006">
    <property type="protein sequence ID" value="TYL12794.1"/>
    <property type="molecule type" value="Genomic_DNA"/>
</dbReference>
<evidence type="ECO:0000313" key="2">
    <source>
        <dbReference type="EMBL" id="AOQ24691.1"/>
    </source>
</evidence>
<dbReference type="EMBL" id="CP017019">
    <property type="protein sequence ID" value="AOQ24691.1"/>
    <property type="molecule type" value="Genomic_DNA"/>
</dbReference>
<dbReference type="AlphaFoldDB" id="A0AAC9MVI5"/>
<sequence length="547" mass="62823">MANLTSEELQQVEILSDPVKWAYVYLGWEARWYQEEILREQSLRIVLRMGRRTGKTTTVMVLALYKCFTNSSFEVLIVTPYESQIREIDSIITRFINSCPELEASIKSKTKNPFRVEFKNGSVIKGFTAGTKAGNQGASIRGQRADLIILDEIDYMDEGEIVAVTSVALEAPNRIGIIAMSTPSGRRAFFYKICTDPKSPYKQFHYPSSVNPEWTPEADAEFRLLHSEIDYQHEVLAEFGEEASGVFNKEDVDIAANTVYYAYAPLTPSQEKWVKENNIEVVRLGPYTANYKPPKAIRTMGVDWDKVQATPQIVIVEHNQQLDKLQVVYHEDIPKSDLTLDYAVQRIIALNAVYDPSYIYVDRGFGEYQVETLHAYGLKHPETGLHTKVKGWYFGQHIDVMDPVTKRLESKPLKHFMVNQTALYFERQKLIISLFDEVLYRQIINYSVVRVSQSGQPIYTSKDEHALDALMLCILGFVMEFPELSPLYSVSPARNFSVISVKSHPTFHNPVEVEVDRPRWQRRSSMRATSWGHRSPARRRPLRRTLI</sequence>
<reference evidence="2 4" key="1">
    <citation type="submission" date="2016-08" db="EMBL/GenBank/DDBJ databases">
        <title>Moorella thermoacetica DSM 103132.</title>
        <authorList>
            <person name="Jendresen C.B."/>
            <person name="Redl S.M."/>
            <person name="Jensen T.O."/>
            <person name="Nielsen A.T."/>
        </authorList>
    </citation>
    <scope>NUCLEOTIDE SEQUENCE [LARGE SCALE GENOMIC DNA]</scope>
    <source>
        <strain evidence="2 4">DSM 103132</strain>
    </source>
</reference>
<dbReference type="Gene3D" id="3.40.50.300">
    <property type="entry name" value="P-loop containing nucleotide triphosphate hydrolases"/>
    <property type="match status" value="1"/>
</dbReference>
<dbReference type="Proteomes" id="UP000094598">
    <property type="component" value="Chromosome"/>
</dbReference>
<dbReference type="SUPFAM" id="SSF52540">
    <property type="entry name" value="P-loop containing nucleoside triphosphate hydrolases"/>
    <property type="match status" value="1"/>
</dbReference>
<evidence type="ECO:0000256" key="1">
    <source>
        <dbReference type="SAM" id="MobiDB-lite"/>
    </source>
</evidence>
<dbReference type="Gene3D" id="3.30.420.240">
    <property type="match status" value="1"/>
</dbReference>
<feature type="compositionally biased region" description="Basic residues" evidence="1">
    <location>
        <begin position="535"/>
        <end position="547"/>
    </location>
</feature>
<dbReference type="RefSeq" id="WP_069590477.1">
    <property type="nucleotide sequence ID" value="NZ_CP017019.1"/>
</dbReference>
<name>A0AAC9MVI5_NEOTH</name>
<dbReference type="Pfam" id="PF03237">
    <property type="entry name" value="Terminase_6N"/>
    <property type="match status" value="1"/>
</dbReference>
<accession>A0AAC9MVI5</accession>
<proteinExistence type="predicted"/>
<keyword evidence="5" id="KW-1185">Reference proteome</keyword>